<protein>
    <submittedName>
        <fullName evidence="2">Uncharacterized protein</fullName>
    </submittedName>
</protein>
<proteinExistence type="predicted"/>
<dbReference type="EMBL" id="BLLK01000023">
    <property type="protein sequence ID" value="GFH47689.1"/>
    <property type="molecule type" value="Genomic_DNA"/>
</dbReference>
<feature type="transmembrane region" description="Helical" evidence="1">
    <location>
        <begin position="113"/>
        <end position="136"/>
    </location>
</feature>
<dbReference type="AlphaFoldDB" id="A0AAD3H2P4"/>
<evidence type="ECO:0000313" key="2">
    <source>
        <dbReference type="EMBL" id="GFH47689.1"/>
    </source>
</evidence>
<comment type="caution">
    <text evidence="2">The sequence shown here is derived from an EMBL/GenBank/DDBJ whole genome shotgun (WGS) entry which is preliminary data.</text>
</comment>
<feature type="transmembrane region" description="Helical" evidence="1">
    <location>
        <begin position="148"/>
        <end position="165"/>
    </location>
</feature>
<accession>A0AAD3H2P4</accession>
<keyword evidence="1" id="KW-0812">Transmembrane</keyword>
<keyword evidence="1" id="KW-1133">Transmembrane helix</keyword>
<gene>
    <name evidence="2" type="ORF">CTEN210_04164</name>
</gene>
<keyword evidence="1" id="KW-0472">Membrane</keyword>
<keyword evidence="3" id="KW-1185">Reference proteome</keyword>
<sequence length="309" mass="34865">MADEKMLMEKFMQVWIEDGQNKNIYPAPKNNGRNLSEEQGLVEEPLEGQILSQDTYEVTKSFLCIESPCEAAVAVSTSLRSQNKKNTTQREGSDTDETISMARAYRQEMMAQLLMYSSSLLLVYLLIYMSAVAIVLLGSTPHPTHYSFAQFLFPLQGLFNIIIYLRPAARITRIRGQGTTSWWIKAYYLVIKNGGEALKEQRPLAEMVAVKPPTSVKFGVENPPPKQVGESFHDVSNEQCMYVDSSIQLSRDNVTFNSSQDWYHIVGSEGEISQEPQDVFGCIYHNDLDMVVEESDENSQQLVSSESKS</sequence>
<evidence type="ECO:0000313" key="3">
    <source>
        <dbReference type="Proteomes" id="UP001054902"/>
    </source>
</evidence>
<name>A0AAD3H2P4_9STRA</name>
<evidence type="ECO:0000256" key="1">
    <source>
        <dbReference type="SAM" id="Phobius"/>
    </source>
</evidence>
<dbReference type="Proteomes" id="UP001054902">
    <property type="component" value="Unassembled WGS sequence"/>
</dbReference>
<organism evidence="2 3">
    <name type="scientific">Chaetoceros tenuissimus</name>
    <dbReference type="NCBI Taxonomy" id="426638"/>
    <lineage>
        <taxon>Eukaryota</taxon>
        <taxon>Sar</taxon>
        <taxon>Stramenopiles</taxon>
        <taxon>Ochrophyta</taxon>
        <taxon>Bacillariophyta</taxon>
        <taxon>Coscinodiscophyceae</taxon>
        <taxon>Chaetocerotophycidae</taxon>
        <taxon>Chaetocerotales</taxon>
        <taxon>Chaetocerotaceae</taxon>
        <taxon>Chaetoceros</taxon>
    </lineage>
</organism>
<reference evidence="2 3" key="1">
    <citation type="journal article" date="2021" name="Sci. Rep.">
        <title>The genome of the diatom Chaetoceros tenuissimus carries an ancient integrated fragment of an extant virus.</title>
        <authorList>
            <person name="Hongo Y."/>
            <person name="Kimura K."/>
            <person name="Takaki Y."/>
            <person name="Yoshida Y."/>
            <person name="Baba S."/>
            <person name="Kobayashi G."/>
            <person name="Nagasaki K."/>
            <person name="Hano T."/>
            <person name="Tomaru Y."/>
        </authorList>
    </citation>
    <scope>NUCLEOTIDE SEQUENCE [LARGE SCALE GENOMIC DNA]</scope>
    <source>
        <strain evidence="2 3">NIES-3715</strain>
    </source>
</reference>